<dbReference type="InParanoid" id="A0A7J7BVW6"/>
<evidence type="ECO:0000313" key="2">
    <source>
        <dbReference type="Proteomes" id="UP000593562"/>
    </source>
</evidence>
<dbReference type="PANTHER" id="PTHR31876">
    <property type="entry name" value="COV-LIKE PROTEIN 1"/>
    <property type="match status" value="1"/>
</dbReference>
<comment type="caution">
    <text evidence="1">The sequence shown here is derived from an EMBL/GenBank/DDBJ whole genome shotgun (WGS) entry which is preliminary data.</text>
</comment>
<proteinExistence type="predicted"/>
<dbReference type="InterPro" id="IPR007462">
    <property type="entry name" value="COV1-like"/>
</dbReference>
<gene>
    <name evidence="1" type="ORF">HS088_TW23G00731</name>
</gene>
<evidence type="ECO:0000313" key="1">
    <source>
        <dbReference type="EMBL" id="KAF5725994.1"/>
    </source>
</evidence>
<reference evidence="1 2" key="1">
    <citation type="journal article" date="2020" name="Nat. Commun.">
        <title>Genome of Tripterygium wilfordii and identification of cytochrome P450 involved in triptolide biosynthesis.</title>
        <authorList>
            <person name="Tu L."/>
            <person name="Su P."/>
            <person name="Zhang Z."/>
            <person name="Gao L."/>
            <person name="Wang J."/>
            <person name="Hu T."/>
            <person name="Zhou J."/>
            <person name="Zhang Y."/>
            <person name="Zhao Y."/>
            <person name="Liu Y."/>
            <person name="Song Y."/>
            <person name="Tong Y."/>
            <person name="Lu Y."/>
            <person name="Yang J."/>
            <person name="Xu C."/>
            <person name="Jia M."/>
            <person name="Peters R.J."/>
            <person name="Huang L."/>
            <person name="Gao W."/>
        </authorList>
    </citation>
    <scope>NUCLEOTIDE SEQUENCE [LARGE SCALE GENOMIC DNA]</scope>
    <source>
        <strain evidence="2">cv. XIE 37</strain>
        <tissue evidence="1">Leaf</tissue>
    </source>
</reference>
<dbReference type="PANTHER" id="PTHR31876:SF26">
    <property type="entry name" value="PROTEIN LIKE COV 2"/>
    <property type="match status" value="1"/>
</dbReference>
<sequence length="170" mass="18423">MPLVRHIYNASKQISAAISPDQNTQAFKEVAIIRHPRIGEYAFGFITSSVVLQIKFLKKLSQAHFAAEGARIASAAMANAISDATSVIAHGWFTTCRDILDVLGEGHHLHQPADPVEPARGARVRGGWAPTSQHSQYEVGSYSGVGPFSASAPFSAPTIWSLNTRRRMGR</sequence>
<dbReference type="Proteomes" id="UP000593562">
    <property type="component" value="Unassembled WGS sequence"/>
</dbReference>
<protein>
    <submittedName>
        <fullName evidence="1">Uncharacterized protein</fullName>
    </submittedName>
</protein>
<name>A0A7J7BVW6_TRIWF</name>
<dbReference type="GO" id="GO:0005794">
    <property type="term" value="C:Golgi apparatus"/>
    <property type="evidence" value="ECO:0007669"/>
    <property type="project" value="TreeGrafter"/>
</dbReference>
<accession>A0A7J7BVW6</accession>
<keyword evidence="2" id="KW-1185">Reference proteome</keyword>
<dbReference type="Pfam" id="PF04367">
    <property type="entry name" value="DUF502"/>
    <property type="match status" value="1"/>
</dbReference>
<dbReference type="AlphaFoldDB" id="A0A7J7BVW6"/>
<organism evidence="1 2">
    <name type="scientific">Tripterygium wilfordii</name>
    <name type="common">Thunder God vine</name>
    <dbReference type="NCBI Taxonomy" id="458696"/>
    <lineage>
        <taxon>Eukaryota</taxon>
        <taxon>Viridiplantae</taxon>
        <taxon>Streptophyta</taxon>
        <taxon>Embryophyta</taxon>
        <taxon>Tracheophyta</taxon>
        <taxon>Spermatophyta</taxon>
        <taxon>Magnoliopsida</taxon>
        <taxon>eudicotyledons</taxon>
        <taxon>Gunneridae</taxon>
        <taxon>Pentapetalae</taxon>
        <taxon>rosids</taxon>
        <taxon>fabids</taxon>
        <taxon>Celastrales</taxon>
        <taxon>Celastraceae</taxon>
        <taxon>Tripterygium</taxon>
    </lineage>
</organism>
<dbReference type="EMBL" id="JAAARO010000023">
    <property type="protein sequence ID" value="KAF5725994.1"/>
    <property type="molecule type" value="Genomic_DNA"/>
</dbReference>